<gene>
    <name evidence="2" type="ordered locus">PST_2170</name>
</gene>
<dbReference type="AlphaFoldDB" id="A4VLI2"/>
<dbReference type="Proteomes" id="UP000000233">
    <property type="component" value="Chromosome"/>
</dbReference>
<dbReference type="HOGENOM" id="CLU_214961_0_0_6"/>
<proteinExistence type="predicted"/>
<organism evidence="2 3">
    <name type="scientific">Stutzerimonas stutzeri (strain A1501)</name>
    <name type="common">Pseudomonas stutzeri</name>
    <dbReference type="NCBI Taxonomy" id="379731"/>
    <lineage>
        <taxon>Bacteria</taxon>
        <taxon>Pseudomonadati</taxon>
        <taxon>Pseudomonadota</taxon>
        <taxon>Gammaproteobacteria</taxon>
        <taxon>Pseudomonadales</taxon>
        <taxon>Pseudomonadaceae</taxon>
        <taxon>Stutzerimonas</taxon>
    </lineage>
</organism>
<keyword evidence="3" id="KW-1185">Reference proteome</keyword>
<name>A4VLI2_STUS1</name>
<protein>
    <submittedName>
        <fullName evidence="2">Uncharacterized protein</fullName>
    </submittedName>
</protein>
<evidence type="ECO:0000313" key="3">
    <source>
        <dbReference type="Proteomes" id="UP000000233"/>
    </source>
</evidence>
<evidence type="ECO:0000256" key="1">
    <source>
        <dbReference type="SAM" id="MobiDB-lite"/>
    </source>
</evidence>
<dbReference type="EMBL" id="CP000304">
    <property type="protein sequence ID" value="ABP79833.1"/>
    <property type="molecule type" value="Genomic_DNA"/>
</dbReference>
<evidence type="ECO:0000313" key="2">
    <source>
        <dbReference type="EMBL" id="ABP79833.1"/>
    </source>
</evidence>
<reference evidence="2 3" key="1">
    <citation type="journal article" date="2008" name="Proc. Natl. Acad. Sci. U.S.A.">
        <title>Nitrogen fixation island and rhizosphere competence traits in the genome of root-associated Pseudomonas stutzeri A1501.</title>
        <authorList>
            <person name="Yan Y."/>
            <person name="Yang J."/>
            <person name="Dou Y."/>
            <person name="Chen M."/>
            <person name="Ping S."/>
            <person name="Peng J."/>
            <person name="Lu W."/>
            <person name="Zhang W."/>
            <person name="Yao Z."/>
            <person name="Li H."/>
            <person name="Liu W."/>
            <person name="He S."/>
            <person name="Geng L."/>
            <person name="Zhang X."/>
            <person name="Yang F."/>
            <person name="Yu H."/>
            <person name="Zhan Y."/>
            <person name="Li D."/>
            <person name="Lin Z."/>
            <person name="Wang Y."/>
            <person name="Elmerich C."/>
            <person name="Lin M."/>
            <person name="Jin Q."/>
        </authorList>
    </citation>
    <scope>NUCLEOTIDE SEQUENCE [LARGE SCALE GENOMIC DNA]</scope>
    <source>
        <strain evidence="2 3">A1501</strain>
    </source>
</reference>
<dbReference type="KEGG" id="psa:PST_2170"/>
<feature type="region of interest" description="Disordered" evidence="1">
    <location>
        <begin position="25"/>
        <end position="51"/>
    </location>
</feature>
<accession>A4VLI2</accession>
<sequence length="51" mass="5488">MPLGSTTLSSASLLSEARRVWTPQQLRLPMNTPAGASFDPFVLSEADNNPD</sequence>